<dbReference type="InterPro" id="IPR011042">
    <property type="entry name" value="6-blade_b-propeller_TolB-like"/>
</dbReference>
<organism evidence="2">
    <name type="scientific">Strombidium inclinatum</name>
    <dbReference type="NCBI Taxonomy" id="197538"/>
    <lineage>
        <taxon>Eukaryota</taxon>
        <taxon>Sar</taxon>
        <taxon>Alveolata</taxon>
        <taxon>Ciliophora</taxon>
        <taxon>Intramacronucleata</taxon>
        <taxon>Spirotrichea</taxon>
        <taxon>Oligotrichia</taxon>
        <taxon>Strombidiidae</taxon>
        <taxon>Strombidium</taxon>
    </lineage>
</organism>
<dbReference type="PANTHER" id="PTHR47572:SF5">
    <property type="entry name" value="BLR2277 PROTEIN"/>
    <property type="match status" value="1"/>
</dbReference>
<dbReference type="InterPro" id="IPR051262">
    <property type="entry name" value="SMP-30/CGR1_Lactonase"/>
</dbReference>
<dbReference type="Gene3D" id="2.120.10.30">
    <property type="entry name" value="TolB, C-terminal domain"/>
    <property type="match status" value="1"/>
</dbReference>
<gene>
    <name evidence="2" type="ORF">SINC0208_LOCUS15725</name>
</gene>
<dbReference type="Pfam" id="PF08450">
    <property type="entry name" value="SGL"/>
    <property type="match status" value="1"/>
</dbReference>
<reference evidence="2" key="1">
    <citation type="submission" date="2021-01" db="EMBL/GenBank/DDBJ databases">
        <authorList>
            <person name="Corre E."/>
            <person name="Pelletier E."/>
            <person name="Niang G."/>
            <person name="Scheremetjew M."/>
            <person name="Finn R."/>
            <person name="Kale V."/>
            <person name="Holt S."/>
            <person name="Cochrane G."/>
            <person name="Meng A."/>
            <person name="Brown T."/>
            <person name="Cohen L."/>
        </authorList>
    </citation>
    <scope>NUCLEOTIDE SEQUENCE</scope>
    <source>
        <strain evidence="2">S3</strain>
    </source>
</reference>
<sequence>MILSEKNNSLFFTDSGPMGDTSIEAPLGSIFAIDLSVSMLKPIIDSKLAHPSGIALSNDEAMIYVAETGMNRILRIVCHSSGAYHTSVFHQFAGRFGPSALAMHPDGRLFVARFDFTESSKHGVISILQPDGHLDEELQVTDCPEVTGLFFSKVQEDILYATESSTNSLLKIQVSSNSQ</sequence>
<dbReference type="InterPro" id="IPR013658">
    <property type="entry name" value="SGL"/>
</dbReference>
<evidence type="ECO:0000313" key="2">
    <source>
        <dbReference type="EMBL" id="CAE0335086.1"/>
    </source>
</evidence>
<name>A0A7S3IZL9_9SPIT</name>
<dbReference type="AlphaFoldDB" id="A0A7S3IZL9"/>
<dbReference type="SUPFAM" id="SSF63829">
    <property type="entry name" value="Calcium-dependent phosphotriesterase"/>
    <property type="match status" value="1"/>
</dbReference>
<dbReference type="PANTHER" id="PTHR47572">
    <property type="entry name" value="LIPOPROTEIN-RELATED"/>
    <property type="match status" value="1"/>
</dbReference>
<accession>A0A7S3IZL9</accession>
<dbReference type="EMBL" id="HBIH01038950">
    <property type="protein sequence ID" value="CAE0335086.1"/>
    <property type="molecule type" value="Transcribed_RNA"/>
</dbReference>
<proteinExistence type="predicted"/>
<evidence type="ECO:0000259" key="1">
    <source>
        <dbReference type="Pfam" id="PF08450"/>
    </source>
</evidence>
<protein>
    <recommendedName>
        <fullName evidence="1">SMP-30/Gluconolactonase/LRE-like region domain-containing protein</fullName>
    </recommendedName>
</protein>
<feature type="domain" description="SMP-30/Gluconolactonase/LRE-like region" evidence="1">
    <location>
        <begin position="6"/>
        <end position="163"/>
    </location>
</feature>